<comment type="subcellular location">
    <subcellularLocation>
        <location evidence="1">Cell membrane</location>
        <topology evidence="1">Multi-pass membrane protein</topology>
    </subcellularLocation>
</comment>
<dbReference type="AlphaFoldDB" id="X1AKC4"/>
<keyword evidence="7 9" id="KW-1133">Transmembrane helix</keyword>
<dbReference type="EMBL" id="BART01008182">
    <property type="protein sequence ID" value="GAG69997.1"/>
    <property type="molecule type" value="Genomic_DNA"/>
</dbReference>
<keyword evidence="4" id="KW-1003">Cell membrane</keyword>
<reference evidence="11" key="1">
    <citation type="journal article" date="2014" name="Front. Microbiol.">
        <title>High frequency of phylogenetically diverse reductive dehalogenase-homologous genes in deep subseafloor sedimentary metagenomes.</title>
        <authorList>
            <person name="Kawai M."/>
            <person name="Futagami T."/>
            <person name="Toyoda A."/>
            <person name="Takaki Y."/>
            <person name="Nishi S."/>
            <person name="Hori S."/>
            <person name="Arai W."/>
            <person name="Tsubouchi T."/>
            <person name="Morono Y."/>
            <person name="Uchiyama I."/>
            <person name="Ito T."/>
            <person name="Fujiyama A."/>
            <person name="Inagaki F."/>
            <person name="Takami H."/>
        </authorList>
    </citation>
    <scope>NUCLEOTIDE SEQUENCE</scope>
    <source>
        <strain evidence="11">Expedition CK06-06</strain>
    </source>
</reference>
<comment type="similarity">
    <text evidence="2">Belongs to the ExbB/TolQ family.</text>
</comment>
<gene>
    <name evidence="11" type="ORF">S01H4_18450</name>
</gene>
<dbReference type="Pfam" id="PF01618">
    <property type="entry name" value="MotA_ExbB"/>
    <property type="match status" value="1"/>
</dbReference>
<dbReference type="InterPro" id="IPR002898">
    <property type="entry name" value="MotA_ExbB_proton_chnl"/>
</dbReference>
<proteinExistence type="inferred from homology"/>
<name>X1AKC4_9ZZZZ</name>
<evidence type="ECO:0000256" key="2">
    <source>
        <dbReference type="ARBA" id="ARBA00010442"/>
    </source>
</evidence>
<keyword evidence="6" id="KW-0653">Protein transport</keyword>
<evidence type="ECO:0000256" key="7">
    <source>
        <dbReference type="ARBA" id="ARBA00022989"/>
    </source>
</evidence>
<dbReference type="PANTHER" id="PTHR30625">
    <property type="entry name" value="PROTEIN TOLQ"/>
    <property type="match status" value="1"/>
</dbReference>
<dbReference type="InterPro" id="IPR050790">
    <property type="entry name" value="ExbB/TolQ_transport"/>
</dbReference>
<dbReference type="GO" id="GO:0017038">
    <property type="term" value="P:protein import"/>
    <property type="evidence" value="ECO:0007669"/>
    <property type="project" value="TreeGrafter"/>
</dbReference>
<evidence type="ECO:0000256" key="5">
    <source>
        <dbReference type="ARBA" id="ARBA00022692"/>
    </source>
</evidence>
<keyword evidence="3" id="KW-0813">Transport</keyword>
<evidence type="ECO:0000256" key="4">
    <source>
        <dbReference type="ARBA" id="ARBA00022475"/>
    </source>
</evidence>
<evidence type="ECO:0000256" key="9">
    <source>
        <dbReference type="SAM" id="Phobius"/>
    </source>
</evidence>
<evidence type="ECO:0000256" key="3">
    <source>
        <dbReference type="ARBA" id="ARBA00022448"/>
    </source>
</evidence>
<evidence type="ECO:0000256" key="1">
    <source>
        <dbReference type="ARBA" id="ARBA00004651"/>
    </source>
</evidence>
<dbReference type="PANTHER" id="PTHR30625:SF15">
    <property type="entry name" value="BIOPOLYMER TRANSPORT PROTEIN EXBB"/>
    <property type="match status" value="1"/>
</dbReference>
<evidence type="ECO:0000256" key="6">
    <source>
        <dbReference type="ARBA" id="ARBA00022927"/>
    </source>
</evidence>
<protein>
    <recommendedName>
        <fullName evidence="10">MotA/TolQ/ExbB proton channel domain-containing protein</fullName>
    </recommendedName>
</protein>
<evidence type="ECO:0000256" key="8">
    <source>
        <dbReference type="ARBA" id="ARBA00023136"/>
    </source>
</evidence>
<accession>X1AKC4</accession>
<comment type="caution">
    <text evidence="11">The sequence shown here is derived from an EMBL/GenBank/DDBJ whole genome shotgun (WGS) entry which is preliminary data.</text>
</comment>
<evidence type="ECO:0000259" key="10">
    <source>
        <dbReference type="Pfam" id="PF01618"/>
    </source>
</evidence>
<evidence type="ECO:0000313" key="11">
    <source>
        <dbReference type="EMBL" id="GAG69997.1"/>
    </source>
</evidence>
<sequence length="95" mass="10138">MIANVAPLLGLLGTVFGMIKAFMQIEMLGGSVDPSSLAGGIWEAMTTTAAGLTVAIPALLFYNYFMGRVNQIEAEMKSASVDLIDVVREREKNAV</sequence>
<organism evidence="11">
    <name type="scientific">marine sediment metagenome</name>
    <dbReference type="NCBI Taxonomy" id="412755"/>
    <lineage>
        <taxon>unclassified sequences</taxon>
        <taxon>metagenomes</taxon>
        <taxon>ecological metagenomes</taxon>
    </lineage>
</organism>
<feature type="transmembrane region" description="Helical" evidence="9">
    <location>
        <begin position="45"/>
        <end position="65"/>
    </location>
</feature>
<keyword evidence="5 9" id="KW-0812">Transmembrane</keyword>
<feature type="domain" description="MotA/TolQ/ExbB proton channel" evidence="10">
    <location>
        <begin position="2"/>
        <end position="77"/>
    </location>
</feature>
<keyword evidence="8 9" id="KW-0472">Membrane</keyword>
<dbReference type="GO" id="GO:0005886">
    <property type="term" value="C:plasma membrane"/>
    <property type="evidence" value="ECO:0007669"/>
    <property type="project" value="UniProtKB-SubCell"/>
</dbReference>